<protein>
    <submittedName>
        <fullName evidence="6">Galactitol-1-phosphate 5-dehydrogenase</fullName>
    </submittedName>
</protein>
<evidence type="ECO:0000256" key="2">
    <source>
        <dbReference type="ARBA" id="ARBA00022723"/>
    </source>
</evidence>
<keyword evidence="4" id="KW-0560">Oxidoreductase</keyword>
<dbReference type="Gene3D" id="3.40.50.720">
    <property type="entry name" value="NAD(P)-binding Rossmann-like Domain"/>
    <property type="match status" value="1"/>
</dbReference>
<keyword evidence="7" id="KW-1185">Reference proteome</keyword>
<dbReference type="PROSITE" id="PS00059">
    <property type="entry name" value="ADH_ZINC"/>
    <property type="match status" value="1"/>
</dbReference>
<comment type="cofactor">
    <cofactor evidence="1">
        <name>Zn(2+)</name>
        <dbReference type="ChEBI" id="CHEBI:29105"/>
    </cofactor>
</comment>
<dbReference type="EMBL" id="BAAAGS010000007">
    <property type="protein sequence ID" value="GAA0517156.1"/>
    <property type="molecule type" value="Genomic_DNA"/>
</dbReference>
<dbReference type="InterPro" id="IPR011032">
    <property type="entry name" value="GroES-like_sf"/>
</dbReference>
<organism evidence="6 7">
    <name type="scientific">Saccharopolyspora erythraea</name>
    <name type="common">Streptomyces erythraeus</name>
    <dbReference type="NCBI Taxonomy" id="1836"/>
    <lineage>
        <taxon>Bacteria</taxon>
        <taxon>Bacillati</taxon>
        <taxon>Actinomycetota</taxon>
        <taxon>Actinomycetes</taxon>
        <taxon>Pseudonocardiales</taxon>
        <taxon>Pseudonocardiaceae</taxon>
        <taxon>Saccharopolyspora</taxon>
    </lineage>
</organism>
<dbReference type="Gene3D" id="3.90.180.10">
    <property type="entry name" value="Medium-chain alcohol dehydrogenases, catalytic domain"/>
    <property type="match status" value="1"/>
</dbReference>
<dbReference type="InterPro" id="IPR013154">
    <property type="entry name" value="ADH-like_N"/>
</dbReference>
<dbReference type="PANTHER" id="PTHR43401">
    <property type="entry name" value="L-THREONINE 3-DEHYDROGENASE"/>
    <property type="match status" value="1"/>
</dbReference>
<sequence>MKALTLTSALHLEQVDGWPDPEPGEHDVVVEMLGVGLCGSDLSVYDGKREPAAMPWIIGHEGCGRIVEVGPAVTDRSVGELVVIEPNYCCLLCQWCRRGRTAQCERRGIVGINRPGLLSQFAAVPARFAWPVPEQWPVERLVCFEPLAVAQGVVRRSGVRAGESCLVVGAGSQGLLICLSLLAAGITPVVSEPQPGRLALAVSLGAKPADDTDRRYSYVFESSGVEPGFHDALRAADKTAVVSLVGQNTAPFSVVTQDIVQRQLTLLGALIYDHPVDFDHTRTALGDLDLAPERILRSRATPARADEALAAAREIPGKSWIDLSDWSA</sequence>
<accession>A0ABP3MBB3</accession>
<evidence type="ECO:0000313" key="7">
    <source>
        <dbReference type="Proteomes" id="UP001500729"/>
    </source>
</evidence>
<dbReference type="SUPFAM" id="SSF50129">
    <property type="entry name" value="GroES-like"/>
    <property type="match status" value="1"/>
</dbReference>
<evidence type="ECO:0000256" key="3">
    <source>
        <dbReference type="ARBA" id="ARBA00022833"/>
    </source>
</evidence>
<keyword evidence="3" id="KW-0862">Zinc</keyword>
<proteinExistence type="predicted"/>
<gene>
    <name evidence="6" type="ORF">GCM10009533_15330</name>
</gene>
<feature type="domain" description="Alcohol dehydrogenase-like N-terminal" evidence="5">
    <location>
        <begin position="24"/>
        <end position="134"/>
    </location>
</feature>
<evidence type="ECO:0000259" key="5">
    <source>
        <dbReference type="Pfam" id="PF08240"/>
    </source>
</evidence>
<dbReference type="Proteomes" id="UP001500729">
    <property type="component" value="Unassembled WGS sequence"/>
</dbReference>
<dbReference type="Pfam" id="PF08240">
    <property type="entry name" value="ADH_N"/>
    <property type="match status" value="1"/>
</dbReference>
<dbReference type="SUPFAM" id="SSF51735">
    <property type="entry name" value="NAD(P)-binding Rossmann-fold domains"/>
    <property type="match status" value="1"/>
</dbReference>
<dbReference type="InterPro" id="IPR036291">
    <property type="entry name" value="NAD(P)-bd_dom_sf"/>
</dbReference>
<dbReference type="InterPro" id="IPR050129">
    <property type="entry name" value="Zn_alcohol_dh"/>
</dbReference>
<evidence type="ECO:0000313" key="6">
    <source>
        <dbReference type="EMBL" id="GAA0517156.1"/>
    </source>
</evidence>
<keyword evidence="2" id="KW-0479">Metal-binding</keyword>
<reference evidence="7" key="1">
    <citation type="journal article" date="2019" name="Int. J. Syst. Evol. Microbiol.">
        <title>The Global Catalogue of Microorganisms (GCM) 10K type strain sequencing project: providing services to taxonomists for standard genome sequencing and annotation.</title>
        <authorList>
            <consortium name="The Broad Institute Genomics Platform"/>
            <consortium name="The Broad Institute Genome Sequencing Center for Infectious Disease"/>
            <person name="Wu L."/>
            <person name="Ma J."/>
        </authorList>
    </citation>
    <scope>NUCLEOTIDE SEQUENCE [LARGE SCALE GENOMIC DNA]</scope>
    <source>
        <strain evidence="7">JCM 10303</strain>
    </source>
</reference>
<dbReference type="InterPro" id="IPR002328">
    <property type="entry name" value="ADH_Zn_CS"/>
</dbReference>
<name>A0ABP3MBB3_SACER</name>
<evidence type="ECO:0000256" key="1">
    <source>
        <dbReference type="ARBA" id="ARBA00001947"/>
    </source>
</evidence>
<comment type="caution">
    <text evidence="6">The sequence shown here is derived from an EMBL/GenBank/DDBJ whole genome shotgun (WGS) entry which is preliminary data.</text>
</comment>
<evidence type="ECO:0000256" key="4">
    <source>
        <dbReference type="ARBA" id="ARBA00023002"/>
    </source>
</evidence>
<dbReference type="RefSeq" id="WP_009942201.1">
    <property type="nucleotide sequence ID" value="NZ_BAAAGS010000007.1"/>
</dbReference>
<dbReference type="PANTHER" id="PTHR43401:SF2">
    <property type="entry name" value="L-THREONINE 3-DEHYDROGENASE"/>
    <property type="match status" value="1"/>
</dbReference>